<name>U7URJ8_9FIRM</name>
<dbReference type="NCBIfam" id="TIGR00042">
    <property type="entry name" value="RdgB/HAM1 family non-canonical purine NTP pyrophosphatase"/>
    <property type="match status" value="1"/>
</dbReference>
<dbReference type="GO" id="GO:0036220">
    <property type="term" value="F:ITP diphosphatase activity"/>
    <property type="evidence" value="ECO:0007669"/>
    <property type="project" value="UniProtKB-UniRule"/>
</dbReference>
<comment type="catalytic activity">
    <reaction evidence="9 10">
        <text>XTP + H2O = XMP + diphosphate + H(+)</text>
        <dbReference type="Rhea" id="RHEA:28610"/>
        <dbReference type="ChEBI" id="CHEBI:15377"/>
        <dbReference type="ChEBI" id="CHEBI:15378"/>
        <dbReference type="ChEBI" id="CHEBI:33019"/>
        <dbReference type="ChEBI" id="CHEBI:57464"/>
        <dbReference type="ChEBI" id="CHEBI:61314"/>
        <dbReference type="EC" id="3.6.1.66"/>
    </reaction>
</comment>
<feature type="binding site" evidence="10">
    <location>
        <begin position="185"/>
        <end position="186"/>
    </location>
    <ligand>
        <name>substrate</name>
    </ligand>
</feature>
<dbReference type="GO" id="GO:0046872">
    <property type="term" value="F:metal ion binding"/>
    <property type="evidence" value="ECO:0007669"/>
    <property type="project" value="UniProtKB-KW"/>
</dbReference>
<evidence type="ECO:0000256" key="8">
    <source>
        <dbReference type="ARBA" id="ARBA00051875"/>
    </source>
</evidence>
<feature type="binding site" evidence="10">
    <location>
        <position position="45"/>
    </location>
    <ligand>
        <name>Mg(2+)</name>
        <dbReference type="ChEBI" id="CHEBI:18420"/>
    </ligand>
</feature>
<gene>
    <name evidence="12" type="primary">rdgB</name>
    <name evidence="12" type="ORF">HMPREF1250_2004</name>
</gene>
<feature type="binding site" evidence="10">
    <location>
        <position position="75"/>
    </location>
    <ligand>
        <name>substrate</name>
    </ligand>
</feature>
<keyword evidence="4 10" id="KW-0547">Nucleotide-binding</keyword>
<evidence type="ECO:0000256" key="7">
    <source>
        <dbReference type="ARBA" id="ARBA00023080"/>
    </source>
</evidence>
<feature type="binding site" evidence="10">
    <location>
        <begin position="157"/>
        <end position="160"/>
    </location>
    <ligand>
        <name>substrate</name>
    </ligand>
</feature>
<dbReference type="GO" id="GO:0009117">
    <property type="term" value="P:nucleotide metabolic process"/>
    <property type="evidence" value="ECO:0007669"/>
    <property type="project" value="UniProtKB-KW"/>
</dbReference>
<dbReference type="CDD" id="cd00515">
    <property type="entry name" value="HAM1"/>
    <property type="match status" value="1"/>
</dbReference>
<organism evidence="12 13">
    <name type="scientific">Megasphaera vaginalis</name>
    <name type="common">ex Srinivasan et al. 2021</name>
    <dbReference type="NCBI Taxonomy" id="1111454"/>
    <lineage>
        <taxon>Bacteria</taxon>
        <taxon>Bacillati</taxon>
        <taxon>Bacillota</taxon>
        <taxon>Negativicutes</taxon>
        <taxon>Veillonellales</taxon>
        <taxon>Veillonellaceae</taxon>
        <taxon>Megasphaera</taxon>
    </lineage>
</organism>
<dbReference type="EC" id="3.6.1.66" evidence="10"/>
<keyword evidence="6 10" id="KW-0460">Magnesium</keyword>
<dbReference type="STRING" id="1111454.HMPREF1250_2004"/>
<dbReference type="GO" id="GO:0036222">
    <property type="term" value="F:XTP diphosphatase activity"/>
    <property type="evidence" value="ECO:0007669"/>
    <property type="project" value="UniProtKB-UniRule"/>
</dbReference>
<evidence type="ECO:0000256" key="5">
    <source>
        <dbReference type="ARBA" id="ARBA00022801"/>
    </source>
</evidence>
<dbReference type="GO" id="GO:0035870">
    <property type="term" value="F:dITP diphosphatase activity"/>
    <property type="evidence" value="ECO:0007669"/>
    <property type="project" value="UniProtKB-UniRule"/>
</dbReference>
<dbReference type="InterPro" id="IPR029001">
    <property type="entry name" value="ITPase-like_fam"/>
</dbReference>
<keyword evidence="7 10" id="KW-0546">Nucleotide metabolism</keyword>
<feature type="active site" description="Proton acceptor" evidence="10">
    <location>
        <position position="74"/>
    </location>
</feature>
<comment type="subunit">
    <text evidence="2 10">Homodimer.</text>
</comment>
<dbReference type="InterPro" id="IPR002637">
    <property type="entry name" value="RdgB/HAM1"/>
</dbReference>
<evidence type="ECO:0000256" key="1">
    <source>
        <dbReference type="ARBA" id="ARBA00008023"/>
    </source>
</evidence>
<dbReference type="GO" id="GO:0000166">
    <property type="term" value="F:nucleotide binding"/>
    <property type="evidence" value="ECO:0007669"/>
    <property type="project" value="UniProtKB-KW"/>
</dbReference>
<reference evidence="12 13" key="1">
    <citation type="submission" date="2013-09" db="EMBL/GenBank/DDBJ databases">
        <authorList>
            <person name="Durkin A.S."/>
            <person name="Haft D.R."/>
            <person name="McCorrison J."/>
            <person name="Torralba M."/>
            <person name="Gillis M."/>
            <person name="Haft D.H."/>
            <person name="Methe B."/>
            <person name="Sutton G."/>
            <person name="Nelson K.E."/>
        </authorList>
    </citation>
    <scope>NUCLEOTIDE SEQUENCE [LARGE SCALE GENOMIC DNA]</scope>
    <source>
        <strain evidence="12 13">BV3C16-1</strain>
    </source>
</reference>
<evidence type="ECO:0000256" key="11">
    <source>
        <dbReference type="RuleBase" id="RU003781"/>
    </source>
</evidence>
<proteinExistence type="inferred from homology"/>
<dbReference type="FunFam" id="3.90.950.10:FF:000001">
    <property type="entry name" value="dITP/XTP pyrophosphatase"/>
    <property type="match status" value="1"/>
</dbReference>
<feature type="binding site" evidence="10">
    <location>
        <position position="74"/>
    </location>
    <ligand>
        <name>Mg(2+)</name>
        <dbReference type="ChEBI" id="CHEBI:18420"/>
    </ligand>
</feature>
<accession>U7URJ8</accession>
<evidence type="ECO:0000256" key="4">
    <source>
        <dbReference type="ARBA" id="ARBA00022741"/>
    </source>
</evidence>
<dbReference type="Proteomes" id="UP000017090">
    <property type="component" value="Unassembled WGS sequence"/>
</dbReference>
<feature type="binding site" evidence="10">
    <location>
        <begin position="11"/>
        <end position="16"/>
    </location>
    <ligand>
        <name>substrate</name>
    </ligand>
</feature>
<dbReference type="GO" id="GO:0017111">
    <property type="term" value="F:ribonucleoside triphosphate phosphatase activity"/>
    <property type="evidence" value="ECO:0007669"/>
    <property type="project" value="InterPro"/>
</dbReference>
<dbReference type="eggNOG" id="COG0127">
    <property type="taxonomic scope" value="Bacteria"/>
</dbReference>
<evidence type="ECO:0000256" key="9">
    <source>
        <dbReference type="ARBA" id="ARBA00052017"/>
    </source>
</evidence>
<dbReference type="PANTHER" id="PTHR11067">
    <property type="entry name" value="INOSINE TRIPHOSPHATE PYROPHOSPHATASE/HAM1 PROTEIN"/>
    <property type="match status" value="1"/>
</dbReference>
<comment type="catalytic activity">
    <reaction evidence="8 10">
        <text>dITP + H2O = dIMP + diphosphate + H(+)</text>
        <dbReference type="Rhea" id="RHEA:28342"/>
        <dbReference type="ChEBI" id="CHEBI:15377"/>
        <dbReference type="ChEBI" id="CHEBI:15378"/>
        <dbReference type="ChEBI" id="CHEBI:33019"/>
        <dbReference type="ChEBI" id="CHEBI:61194"/>
        <dbReference type="ChEBI" id="CHEBI:61382"/>
        <dbReference type="EC" id="3.6.1.66"/>
    </reaction>
</comment>
<dbReference type="NCBIfam" id="NF011397">
    <property type="entry name" value="PRK14822.1"/>
    <property type="match status" value="1"/>
</dbReference>
<dbReference type="RefSeq" id="WP_023052851.1">
    <property type="nucleotide sequence ID" value="NZ_AWXA01000007.1"/>
</dbReference>
<comment type="catalytic activity">
    <reaction evidence="10">
        <text>ITP + H2O = IMP + diphosphate + H(+)</text>
        <dbReference type="Rhea" id="RHEA:29399"/>
        <dbReference type="ChEBI" id="CHEBI:15377"/>
        <dbReference type="ChEBI" id="CHEBI:15378"/>
        <dbReference type="ChEBI" id="CHEBI:33019"/>
        <dbReference type="ChEBI" id="CHEBI:58053"/>
        <dbReference type="ChEBI" id="CHEBI:61402"/>
        <dbReference type="EC" id="3.6.1.66"/>
    </reaction>
</comment>
<comment type="function">
    <text evidence="10">Pyrophosphatase that catalyzes the hydrolysis of nucleoside triphosphates to their monophosphate derivatives, with a high preference for the non-canonical purine nucleotides XTP (xanthosine triphosphate), dITP (deoxyinosine triphosphate) and ITP. Seems to function as a house-cleaning enzyme that removes non-canonical purine nucleotides from the nucleotide pool, thus preventing their incorporation into DNA/RNA and avoiding chromosomal lesions.</text>
</comment>
<dbReference type="OrthoDB" id="9807456at2"/>
<dbReference type="Pfam" id="PF01725">
    <property type="entry name" value="Ham1p_like"/>
    <property type="match status" value="1"/>
</dbReference>
<comment type="similarity">
    <text evidence="1 10 11">Belongs to the HAM1 NTPase family.</text>
</comment>
<sequence>MKGPATIVMATHNDGKIREFRSVLEPLGYRVLSVRELMPSLAEPEETGLTFMENASLKAAYYMKHTGLPCLADDSGLIVDALDGRPGVFSARYAGEDCDDERNNRKLIRELAHVPYEKRTASYACVLVLIRPDGSKETAEGRCDGIVRDVYAGAGGFGYDPLFYLPQLGKTMAELSLAEKNQISHRGRALRQLADRLSHE</sequence>
<evidence type="ECO:0000256" key="10">
    <source>
        <dbReference type="HAMAP-Rule" id="MF_01405"/>
    </source>
</evidence>
<comment type="caution">
    <text evidence="12">The sequence shown here is derived from an EMBL/GenBank/DDBJ whole genome shotgun (WGS) entry which is preliminary data.</text>
</comment>
<protein>
    <recommendedName>
        <fullName evidence="10">dITP/XTP pyrophosphatase</fullName>
        <ecNumber evidence="10">3.6.1.66</ecNumber>
    </recommendedName>
    <alternativeName>
        <fullName evidence="10">Non-canonical purine NTP pyrophosphatase</fullName>
    </alternativeName>
    <alternativeName>
        <fullName evidence="10">Non-standard purine NTP pyrophosphatase</fullName>
    </alternativeName>
    <alternativeName>
        <fullName evidence="10">Nucleoside-triphosphate diphosphatase</fullName>
    </alternativeName>
    <alternativeName>
        <fullName evidence="10">Nucleoside-triphosphate pyrophosphatase</fullName>
        <shortName evidence="10">NTPase</shortName>
    </alternativeName>
</protein>
<keyword evidence="5 10" id="KW-0378">Hydrolase</keyword>
<keyword evidence="3 10" id="KW-0479">Metal-binding</keyword>
<keyword evidence="13" id="KW-1185">Reference proteome</keyword>
<evidence type="ECO:0000256" key="6">
    <source>
        <dbReference type="ARBA" id="ARBA00022842"/>
    </source>
</evidence>
<comment type="cofactor">
    <cofactor evidence="10">
        <name>Mg(2+)</name>
        <dbReference type="ChEBI" id="CHEBI:18420"/>
    </cofactor>
    <text evidence="10">Binds 1 Mg(2+) ion per subunit.</text>
</comment>
<dbReference type="GO" id="GO:0009146">
    <property type="term" value="P:purine nucleoside triphosphate catabolic process"/>
    <property type="evidence" value="ECO:0007669"/>
    <property type="project" value="UniProtKB-UniRule"/>
</dbReference>
<feature type="binding site" evidence="10">
    <location>
        <position position="180"/>
    </location>
    <ligand>
        <name>substrate</name>
    </ligand>
</feature>
<evidence type="ECO:0000313" key="12">
    <source>
        <dbReference type="EMBL" id="ERT61955.1"/>
    </source>
</evidence>
<dbReference type="SUPFAM" id="SSF52972">
    <property type="entry name" value="ITPase-like"/>
    <property type="match status" value="1"/>
</dbReference>
<evidence type="ECO:0000256" key="3">
    <source>
        <dbReference type="ARBA" id="ARBA00022723"/>
    </source>
</evidence>
<dbReference type="GO" id="GO:0005829">
    <property type="term" value="C:cytosol"/>
    <property type="evidence" value="ECO:0007669"/>
    <property type="project" value="TreeGrafter"/>
</dbReference>
<dbReference type="InterPro" id="IPR020922">
    <property type="entry name" value="dITP/XTP_pyrophosphatase"/>
</dbReference>
<dbReference type="PANTHER" id="PTHR11067:SF9">
    <property type="entry name" value="INOSINE TRIPHOSPHATE PYROPHOSPHATASE"/>
    <property type="match status" value="1"/>
</dbReference>
<evidence type="ECO:0000313" key="13">
    <source>
        <dbReference type="Proteomes" id="UP000017090"/>
    </source>
</evidence>
<dbReference type="AlphaFoldDB" id="U7URJ8"/>
<dbReference type="PATRIC" id="fig|1111454.3.peg.337"/>
<dbReference type="EMBL" id="AWXA01000007">
    <property type="protein sequence ID" value="ERT61955.1"/>
    <property type="molecule type" value="Genomic_DNA"/>
</dbReference>
<dbReference type="Gene3D" id="3.90.950.10">
    <property type="match status" value="1"/>
</dbReference>
<dbReference type="HAMAP" id="MF_01405">
    <property type="entry name" value="Non_canon_purine_NTPase"/>
    <property type="match status" value="1"/>
</dbReference>
<evidence type="ECO:0000256" key="2">
    <source>
        <dbReference type="ARBA" id="ARBA00011738"/>
    </source>
</evidence>